<evidence type="ECO:0000256" key="3">
    <source>
        <dbReference type="ARBA" id="ARBA00022989"/>
    </source>
</evidence>
<sequence length="1432" mass="165493">MGILSESLACGQEQLKNAVRQIVEAVKKPLYAIADAIRTVVKTIKVIVKKIKEIMLTIKRIILGLVRVIKAVFQFLGRILNVCNKELGTPFQRCTRAFEDAITDCNAKLGPFFNWLCSLTYIVQSVCYIVKIFDYICMIIDFISDSIVGVVFKKIKLFIRHIKTMFYVKIKYSHSFHFETNQSKSINEVAEGIVTEVRQRTEKLLTVFDVMSCATSMFFLVIIIRVLHYRYKFLTSDRFDNKFITKNFRNIDIRRAQLEKETVLPLNHRERSLYISVNSIRLVKIEKLKLSKAAVTIGIVTLKLSTHMMMDYALYWVLLTIRYHARFQSKIQASNMVGIHIEGRGFVANLLKSIVTAFQPLGLHLEIDTIPCLPEPIPPDYDRYIQIATLLLLCWVLTLLEPYGLRLRHSVMCYYHPIRARQRAIWLYNHIIRSRSSFLKYARRQLRRKITGAKDITKITFKEYLRANINSRWLRLCLGADEQEACLLCGEPFRESDSTKPIRCSKPGCPGIYCAQCFADLQNLCTVCLEPIQYGDLSDISEEKDSSEYEEKEKRKKKKKKTKCKISKCLKKKREDDSDDSDFKNKEDDHLLPINNEYELLDSNYETEFETDNSYTYQKSKNLTDQYYLSNNQYVDVEKQVIPDYASWDESKEFVKNKSVLINSQVSLTTSSDDFEFILPSLTTQYKKTTDSDALFSEANVETVSSVTSSQLENYIITKDQASHHNLFDTRIKHNIVNESETSTSHETSKTTTTTISSKTLSHIGSNSNISDMLTDNDKSLETSPVTLTKYFNNHKIIGKKTRQLDNLQKETLKESTNSSRSTSLSNKSSSSSSFSYPYLNNKKSHQMKVKDYYKQINKTISDKDFTDTESNKSNVAKFLKTSSNKNKKKSNNYQLQEIKNLKKTLSQNALSEISMIQETNFQTSSESSNKCLFSGNISPTTSLESTLMGSAESFAQASASKKKRQVLDTSTSLQQQEFSSSDSEITDFDIFFRTSLSSKNTSITSPEQEKLQKSLPNFKKNKRDTVELDCIEKKTRFLREPPEKDKDTFDTFVMSDNDTSNDLIQGYVDSIQLSETNNQPLGNQNRCCSCPIKTEKYYNLGMLNKAYSDPRSCDRNYNHNKIRPCFKIDASENTEYDINGTVNIDKNISPEHTKYLKTKEKYRCSYTPIPPPFPEKPRKYCCENCHYMYQHKDCEETNLPELTQLNMGDDDISCSDLCSSFEYPDLVYQHTEEYLDLVNELGETLSLRNKKRVETTIREFEFLSRQNKTLNKPLFDDEDGETENVDKKIHCCCCACCKRPRTCQPILSSKAKSDRDAMRLSSRPHKFVKQPPIHTNHPTDQPIRWQRDHRTGRWYKICNNTDFEDKLSRPSAKLRYNSVSSSSSHHQKICKCDNCCTRYNSKFNPSSYEDGYKNSSEICRCNCEYSCDTWY</sequence>
<feature type="domain" description="Dendritic cell-specific transmembrane protein-like" evidence="7">
    <location>
        <begin position="239"/>
        <end position="428"/>
    </location>
</feature>
<dbReference type="PANTHER" id="PTHR21041:SF9">
    <property type="entry name" value="DENDRITIC CELL-SPECIFIC TRANSMEMBRANE PROTEIN-LIKE DOMAIN-CONTAINING PROTEIN"/>
    <property type="match status" value="1"/>
</dbReference>
<evidence type="ECO:0000256" key="6">
    <source>
        <dbReference type="SAM" id="Phobius"/>
    </source>
</evidence>
<evidence type="ECO:0000259" key="8">
    <source>
        <dbReference type="Pfam" id="PF26037"/>
    </source>
</evidence>
<keyword evidence="4 6" id="KW-0472">Membrane</keyword>
<organism evidence="9 10">
    <name type="scientific">Aquatica leii</name>
    <dbReference type="NCBI Taxonomy" id="1421715"/>
    <lineage>
        <taxon>Eukaryota</taxon>
        <taxon>Metazoa</taxon>
        <taxon>Ecdysozoa</taxon>
        <taxon>Arthropoda</taxon>
        <taxon>Hexapoda</taxon>
        <taxon>Insecta</taxon>
        <taxon>Pterygota</taxon>
        <taxon>Neoptera</taxon>
        <taxon>Endopterygota</taxon>
        <taxon>Coleoptera</taxon>
        <taxon>Polyphaga</taxon>
        <taxon>Elateriformia</taxon>
        <taxon>Elateroidea</taxon>
        <taxon>Lampyridae</taxon>
        <taxon>Luciolinae</taxon>
        <taxon>Aquatica</taxon>
    </lineage>
</organism>
<dbReference type="Pfam" id="PF26039">
    <property type="entry name" value="Dcst2"/>
    <property type="match status" value="1"/>
</dbReference>
<keyword evidence="2 6" id="KW-0812">Transmembrane</keyword>
<dbReference type="GO" id="GO:0016020">
    <property type="term" value="C:membrane"/>
    <property type="evidence" value="ECO:0007669"/>
    <property type="project" value="UniProtKB-SubCell"/>
</dbReference>
<protein>
    <recommendedName>
        <fullName evidence="11">Dendritic cell-specific transmembrane protein-like domain-containing protein</fullName>
    </recommendedName>
</protein>
<evidence type="ECO:0000256" key="1">
    <source>
        <dbReference type="ARBA" id="ARBA00004141"/>
    </source>
</evidence>
<dbReference type="Pfam" id="PF26037">
    <property type="entry name" value="zf-RING_DCST1_C"/>
    <property type="match status" value="1"/>
</dbReference>
<dbReference type="InterPro" id="IPR058842">
    <property type="entry name" value="DCST1_C"/>
</dbReference>
<keyword evidence="10" id="KW-1185">Reference proteome</keyword>
<proteinExistence type="predicted"/>
<evidence type="ECO:0000313" key="10">
    <source>
        <dbReference type="Proteomes" id="UP001353858"/>
    </source>
</evidence>
<dbReference type="InterPro" id="IPR051856">
    <property type="entry name" value="CSR-E3_Ligase_Protein"/>
</dbReference>
<feature type="region of interest" description="Disordered" evidence="5">
    <location>
        <begin position="812"/>
        <end position="840"/>
    </location>
</feature>
<feature type="domain" description="E3 ubiquitin-protein ligase DCST1-like C-terminal" evidence="8">
    <location>
        <begin position="485"/>
        <end position="531"/>
    </location>
</feature>
<accession>A0AAN7SD34</accession>
<dbReference type="Pfam" id="PF07782">
    <property type="entry name" value="DC_STAMP"/>
    <property type="match status" value="1"/>
</dbReference>
<evidence type="ECO:0008006" key="11">
    <source>
        <dbReference type="Google" id="ProtNLM"/>
    </source>
</evidence>
<reference evidence="10" key="1">
    <citation type="submission" date="2023-01" db="EMBL/GenBank/DDBJ databases">
        <title>Key to firefly adult light organ development and bioluminescence: homeobox transcription factors regulate luciferase expression and transportation to peroxisome.</title>
        <authorList>
            <person name="Fu X."/>
        </authorList>
    </citation>
    <scope>NUCLEOTIDE SEQUENCE [LARGE SCALE GENOMIC DNA]</scope>
</reference>
<evidence type="ECO:0000256" key="5">
    <source>
        <dbReference type="SAM" id="MobiDB-lite"/>
    </source>
</evidence>
<name>A0AAN7SD34_9COLE</name>
<evidence type="ECO:0000256" key="2">
    <source>
        <dbReference type="ARBA" id="ARBA00022692"/>
    </source>
</evidence>
<evidence type="ECO:0000259" key="7">
    <source>
        <dbReference type="Pfam" id="PF07782"/>
    </source>
</evidence>
<evidence type="ECO:0000313" key="9">
    <source>
        <dbReference type="EMBL" id="KAK4885856.1"/>
    </source>
</evidence>
<feature type="region of interest" description="Disordered" evidence="5">
    <location>
        <begin position="738"/>
        <end position="762"/>
    </location>
</feature>
<dbReference type="EMBL" id="JARPUR010000001">
    <property type="protein sequence ID" value="KAK4885856.1"/>
    <property type="molecule type" value="Genomic_DNA"/>
</dbReference>
<keyword evidence="3 6" id="KW-1133">Transmembrane helix</keyword>
<feature type="transmembrane region" description="Helical" evidence="6">
    <location>
        <begin position="204"/>
        <end position="227"/>
    </location>
</feature>
<comment type="caution">
    <text evidence="9">The sequence shown here is derived from an EMBL/GenBank/DDBJ whole genome shotgun (WGS) entry which is preliminary data.</text>
</comment>
<gene>
    <name evidence="9" type="ORF">RN001_002127</name>
</gene>
<evidence type="ECO:0000256" key="4">
    <source>
        <dbReference type="ARBA" id="ARBA00023136"/>
    </source>
</evidence>
<dbReference type="PANTHER" id="PTHR21041">
    <property type="entry name" value="DENDRITIC CELL-SPECIFIC TRANSMEMBRANE PROTEIN"/>
    <property type="match status" value="1"/>
</dbReference>
<dbReference type="InterPro" id="IPR012858">
    <property type="entry name" value="DC_STAMP-like"/>
</dbReference>
<feature type="compositionally biased region" description="Low complexity" evidence="5">
    <location>
        <begin position="816"/>
        <end position="836"/>
    </location>
</feature>
<comment type="subcellular location">
    <subcellularLocation>
        <location evidence="1">Membrane</location>
        <topology evidence="1">Multi-pass membrane protein</topology>
    </subcellularLocation>
</comment>
<feature type="compositionally biased region" description="Low complexity" evidence="5">
    <location>
        <begin position="740"/>
        <end position="762"/>
    </location>
</feature>
<dbReference type="Proteomes" id="UP001353858">
    <property type="component" value="Unassembled WGS sequence"/>
</dbReference>